<sequence>MNAKRYKMKYEISYYDKNAKMPNRSQFTNKKNADHWYRLLIMQGIKKDEVKYFKIIPLIYT</sequence>
<organism evidence="1">
    <name type="scientific">viral metagenome</name>
    <dbReference type="NCBI Taxonomy" id="1070528"/>
    <lineage>
        <taxon>unclassified sequences</taxon>
        <taxon>metagenomes</taxon>
        <taxon>organismal metagenomes</taxon>
    </lineage>
</organism>
<accession>A0A6H1ZAE6</accession>
<reference evidence="1" key="1">
    <citation type="submission" date="2020-03" db="EMBL/GenBank/DDBJ databases">
        <title>The deep terrestrial virosphere.</title>
        <authorList>
            <person name="Holmfeldt K."/>
            <person name="Nilsson E."/>
            <person name="Simone D."/>
            <person name="Lopez-Fernandez M."/>
            <person name="Wu X."/>
            <person name="de Brujin I."/>
            <person name="Lundin D."/>
            <person name="Andersson A."/>
            <person name="Bertilsson S."/>
            <person name="Dopson M."/>
        </authorList>
    </citation>
    <scope>NUCLEOTIDE SEQUENCE</scope>
    <source>
        <strain evidence="4">MM415A00093</strain>
        <strain evidence="2">MM415B00143</strain>
        <strain evidence="1">TM448A00087</strain>
        <strain evidence="3">TM448B00099</strain>
    </source>
</reference>
<dbReference type="EMBL" id="MT145187">
    <property type="protein sequence ID" value="QJI04517.1"/>
    <property type="molecule type" value="Genomic_DNA"/>
</dbReference>
<dbReference type="AlphaFoldDB" id="A0A6H1ZAE6"/>
<evidence type="ECO:0000313" key="4">
    <source>
        <dbReference type="EMBL" id="QJI04517.1"/>
    </source>
</evidence>
<protein>
    <submittedName>
        <fullName evidence="1">Uncharacterized protein</fullName>
    </submittedName>
</protein>
<dbReference type="EMBL" id="MT144589">
    <property type="protein sequence ID" value="QJH93601.1"/>
    <property type="molecule type" value="Genomic_DNA"/>
</dbReference>
<gene>
    <name evidence="4" type="ORF">MM415A00093_0010</name>
    <name evidence="2" type="ORF">MM415B00143_0018</name>
    <name evidence="1" type="ORF">TM448A00087_0093</name>
    <name evidence="3" type="ORF">TM448B00099_0077</name>
</gene>
<evidence type="ECO:0000313" key="2">
    <source>
        <dbReference type="EMBL" id="QJA67867.1"/>
    </source>
</evidence>
<evidence type="ECO:0000313" key="3">
    <source>
        <dbReference type="EMBL" id="QJH93601.1"/>
    </source>
</evidence>
<proteinExistence type="predicted"/>
<evidence type="ECO:0000313" key="1">
    <source>
        <dbReference type="EMBL" id="QJA44160.1"/>
    </source>
</evidence>
<dbReference type="EMBL" id="MT141577">
    <property type="protein sequence ID" value="QJA67867.1"/>
    <property type="molecule type" value="Genomic_DNA"/>
</dbReference>
<dbReference type="EMBL" id="MT143973">
    <property type="protein sequence ID" value="QJA44160.1"/>
    <property type="molecule type" value="Genomic_DNA"/>
</dbReference>
<name>A0A6H1ZAE6_9ZZZZ</name>